<dbReference type="CDD" id="cd04725">
    <property type="entry name" value="OMP_decarboxylase_like"/>
    <property type="match status" value="1"/>
</dbReference>
<evidence type="ECO:0000256" key="1">
    <source>
        <dbReference type="ARBA" id="ARBA00004861"/>
    </source>
</evidence>
<feature type="domain" description="Orotidine 5'-phosphate decarboxylase" evidence="8">
    <location>
        <begin position="25"/>
        <end position="242"/>
    </location>
</feature>
<dbReference type="EC" id="4.1.1.23" evidence="2"/>
<evidence type="ECO:0000256" key="4">
    <source>
        <dbReference type="ARBA" id="ARBA00022793"/>
    </source>
</evidence>
<dbReference type="SUPFAM" id="SSF51366">
    <property type="entry name" value="Ribulose-phoshate binding barrel"/>
    <property type="match status" value="1"/>
</dbReference>
<dbReference type="UniPathway" id="UPA00070">
    <property type="reaction ID" value="UER00120"/>
</dbReference>
<evidence type="ECO:0000256" key="3">
    <source>
        <dbReference type="ARBA" id="ARBA00021923"/>
    </source>
</evidence>
<dbReference type="Pfam" id="PF00215">
    <property type="entry name" value="OMPdecase"/>
    <property type="match status" value="1"/>
</dbReference>
<dbReference type="EMBL" id="CAEZYV010000115">
    <property type="protein sequence ID" value="CAB4740770.1"/>
    <property type="molecule type" value="Genomic_DNA"/>
</dbReference>
<dbReference type="GO" id="GO:0004590">
    <property type="term" value="F:orotidine-5'-phosphate decarboxylase activity"/>
    <property type="evidence" value="ECO:0007669"/>
    <property type="project" value="UniProtKB-EC"/>
</dbReference>
<comment type="pathway">
    <text evidence="1">Pyrimidine metabolism; UMP biosynthesis via de novo pathway; UMP from orotate: step 2/2.</text>
</comment>
<dbReference type="NCBIfam" id="NF001273">
    <property type="entry name" value="PRK00230.1"/>
    <property type="match status" value="1"/>
</dbReference>
<name>A0A6J6T0T5_9ZZZZ</name>
<sequence>MVLIHYKRPLVTRIAVKGIFNMHSPIILALDTKDLATAKSWIGATNESISVYKVGLEFFLKFGAAGLNELNSAGDFQVFLDLKLHDIPNTVAGAVSSVAHLKPKFLTVHASGGAAMIQAASNAAPEISITAVTVLTSLGESDVKEIGFAASAQETATRLALLASSNGARSIVCSPFEASEIRKAVGSNLEIITPGVRPIGGELGDQKRVMTPSKAISAGANYLVIGRPITDLAKISLTAMSEGAAKILDSLN</sequence>
<dbReference type="GO" id="GO:0005829">
    <property type="term" value="C:cytosol"/>
    <property type="evidence" value="ECO:0007669"/>
    <property type="project" value="TreeGrafter"/>
</dbReference>
<dbReference type="PANTHER" id="PTHR32119:SF2">
    <property type="entry name" value="OROTIDINE 5'-PHOSPHATE DECARBOXYLASE"/>
    <property type="match status" value="1"/>
</dbReference>
<dbReference type="HAMAP" id="MF_01200_B">
    <property type="entry name" value="OMPdecase_type1_B"/>
    <property type="match status" value="1"/>
</dbReference>
<proteinExistence type="inferred from homology"/>
<evidence type="ECO:0000256" key="5">
    <source>
        <dbReference type="ARBA" id="ARBA00022975"/>
    </source>
</evidence>
<dbReference type="InterPro" id="IPR047596">
    <property type="entry name" value="OMPdecase_bac"/>
</dbReference>
<evidence type="ECO:0000313" key="9">
    <source>
        <dbReference type="EMBL" id="CAB4740770.1"/>
    </source>
</evidence>
<dbReference type="GO" id="GO:0044205">
    <property type="term" value="P:'de novo' UMP biosynthetic process"/>
    <property type="evidence" value="ECO:0007669"/>
    <property type="project" value="UniProtKB-UniPathway"/>
</dbReference>
<organism evidence="9">
    <name type="scientific">freshwater metagenome</name>
    <dbReference type="NCBI Taxonomy" id="449393"/>
    <lineage>
        <taxon>unclassified sequences</taxon>
        <taxon>metagenomes</taxon>
        <taxon>ecological metagenomes</taxon>
    </lineage>
</organism>
<evidence type="ECO:0000256" key="6">
    <source>
        <dbReference type="ARBA" id="ARBA00023239"/>
    </source>
</evidence>
<keyword evidence="4" id="KW-0210">Decarboxylase</keyword>
<evidence type="ECO:0000256" key="2">
    <source>
        <dbReference type="ARBA" id="ARBA00012321"/>
    </source>
</evidence>
<dbReference type="InterPro" id="IPR011060">
    <property type="entry name" value="RibuloseP-bd_barrel"/>
</dbReference>
<dbReference type="InterPro" id="IPR001754">
    <property type="entry name" value="OMPdeCOase_dom"/>
</dbReference>
<dbReference type="InterPro" id="IPR014732">
    <property type="entry name" value="OMPdecase"/>
</dbReference>
<keyword evidence="5" id="KW-0665">Pyrimidine biosynthesis</keyword>
<keyword evidence="6" id="KW-0456">Lyase</keyword>
<protein>
    <recommendedName>
        <fullName evidence="3">Orotidine 5'-phosphate decarboxylase</fullName>
        <ecNumber evidence="2">4.1.1.23</ecNumber>
    </recommendedName>
    <alternativeName>
        <fullName evidence="7">OMP decarboxylase</fullName>
    </alternativeName>
</protein>
<dbReference type="InterPro" id="IPR013785">
    <property type="entry name" value="Aldolase_TIM"/>
</dbReference>
<dbReference type="PANTHER" id="PTHR32119">
    <property type="entry name" value="OROTIDINE 5'-PHOSPHATE DECARBOXYLASE"/>
    <property type="match status" value="1"/>
</dbReference>
<evidence type="ECO:0000259" key="8">
    <source>
        <dbReference type="SMART" id="SM00934"/>
    </source>
</evidence>
<accession>A0A6J6T0T5</accession>
<dbReference type="SMART" id="SM00934">
    <property type="entry name" value="OMPdecase"/>
    <property type="match status" value="1"/>
</dbReference>
<evidence type="ECO:0000256" key="7">
    <source>
        <dbReference type="ARBA" id="ARBA00033428"/>
    </source>
</evidence>
<dbReference type="NCBIfam" id="TIGR01740">
    <property type="entry name" value="pyrF"/>
    <property type="match status" value="1"/>
</dbReference>
<dbReference type="Gene3D" id="3.20.20.70">
    <property type="entry name" value="Aldolase class I"/>
    <property type="match status" value="1"/>
</dbReference>
<dbReference type="InterPro" id="IPR018089">
    <property type="entry name" value="OMPdecase_AS"/>
</dbReference>
<dbReference type="GO" id="GO:0006207">
    <property type="term" value="P:'de novo' pyrimidine nucleobase biosynthetic process"/>
    <property type="evidence" value="ECO:0007669"/>
    <property type="project" value="InterPro"/>
</dbReference>
<gene>
    <name evidence="9" type="ORF">UFOPK2788_00764</name>
</gene>
<reference evidence="9" key="1">
    <citation type="submission" date="2020-05" db="EMBL/GenBank/DDBJ databases">
        <authorList>
            <person name="Chiriac C."/>
            <person name="Salcher M."/>
            <person name="Ghai R."/>
            <person name="Kavagutti S V."/>
        </authorList>
    </citation>
    <scope>NUCLEOTIDE SEQUENCE</scope>
</reference>
<dbReference type="PROSITE" id="PS00156">
    <property type="entry name" value="OMPDECASE"/>
    <property type="match status" value="1"/>
</dbReference>
<dbReference type="AlphaFoldDB" id="A0A6J6T0T5"/>